<evidence type="ECO:0000313" key="1">
    <source>
        <dbReference type="EMBL" id="GFQ67852.1"/>
    </source>
</evidence>
<name>A0A8X6F218_TRICU</name>
<sequence>MMINLEGPTEHIIETLYPMQPIVFGKPARRGGILISKMHCYHSPRYKQLCKDKKDVIDCVTPEVREIIVQTQQIICR</sequence>
<evidence type="ECO:0000313" key="2">
    <source>
        <dbReference type="Proteomes" id="UP000887116"/>
    </source>
</evidence>
<dbReference type="AlphaFoldDB" id="A0A8X6F218"/>
<keyword evidence="2" id="KW-1185">Reference proteome</keyword>
<dbReference type="EMBL" id="BMAO01010537">
    <property type="protein sequence ID" value="GFQ67852.1"/>
    <property type="molecule type" value="Genomic_DNA"/>
</dbReference>
<organism evidence="1 2">
    <name type="scientific">Trichonephila clavata</name>
    <name type="common">Joro spider</name>
    <name type="synonym">Nephila clavata</name>
    <dbReference type="NCBI Taxonomy" id="2740835"/>
    <lineage>
        <taxon>Eukaryota</taxon>
        <taxon>Metazoa</taxon>
        <taxon>Ecdysozoa</taxon>
        <taxon>Arthropoda</taxon>
        <taxon>Chelicerata</taxon>
        <taxon>Arachnida</taxon>
        <taxon>Araneae</taxon>
        <taxon>Araneomorphae</taxon>
        <taxon>Entelegynae</taxon>
        <taxon>Araneoidea</taxon>
        <taxon>Nephilidae</taxon>
        <taxon>Trichonephila</taxon>
    </lineage>
</organism>
<dbReference type="Proteomes" id="UP000887116">
    <property type="component" value="Unassembled WGS sequence"/>
</dbReference>
<comment type="caution">
    <text evidence="1">The sequence shown here is derived from an EMBL/GenBank/DDBJ whole genome shotgun (WGS) entry which is preliminary data.</text>
</comment>
<accession>A0A8X6F218</accession>
<reference evidence="1" key="1">
    <citation type="submission" date="2020-07" db="EMBL/GenBank/DDBJ databases">
        <title>Multicomponent nature underlies the extraordinary mechanical properties of spider dragline silk.</title>
        <authorList>
            <person name="Kono N."/>
            <person name="Nakamura H."/>
            <person name="Mori M."/>
            <person name="Yoshida Y."/>
            <person name="Ohtoshi R."/>
            <person name="Malay A.D."/>
            <person name="Moran D.A.P."/>
            <person name="Tomita M."/>
            <person name="Numata K."/>
            <person name="Arakawa K."/>
        </authorList>
    </citation>
    <scope>NUCLEOTIDE SEQUENCE</scope>
</reference>
<proteinExistence type="predicted"/>
<protein>
    <submittedName>
        <fullName evidence="1">Uncharacterized protein</fullName>
    </submittedName>
</protein>
<gene>
    <name evidence="1" type="ORF">TNCT_703581</name>
</gene>